<proteinExistence type="predicted"/>
<dbReference type="PANTHER" id="PTHR43791:SF36">
    <property type="entry name" value="TRANSPORTER, PUTATIVE (AFU_ORTHOLOGUE AFUA_6G08340)-RELATED"/>
    <property type="match status" value="1"/>
</dbReference>
<reference evidence="7 8" key="1">
    <citation type="submission" date="2018-11" db="EMBL/GenBank/DDBJ databases">
        <title>Genome assembly of Steccherinum ochraceum LE-BIN_3174, the white-rot fungus of the Steccherinaceae family (The Residual Polyporoid clade, Polyporales, Basidiomycota).</title>
        <authorList>
            <person name="Fedorova T.V."/>
            <person name="Glazunova O.A."/>
            <person name="Landesman E.O."/>
            <person name="Moiseenko K.V."/>
            <person name="Psurtseva N.V."/>
            <person name="Savinova O.S."/>
            <person name="Shakhova N.V."/>
            <person name="Tyazhelova T.V."/>
            <person name="Vasina D.V."/>
        </authorList>
    </citation>
    <scope>NUCLEOTIDE SEQUENCE [LARGE SCALE GENOMIC DNA]</scope>
    <source>
        <strain evidence="7 8">LE-BIN_3174</strain>
    </source>
</reference>
<evidence type="ECO:0000313" key="8">
    <source>
        <dbReference type="Proteomes" id="UP000292702"/>
    </source>
</evidence>
<keyword evidence="4 6" id="KW-1133">Transmembrane helix</keyword>
<gene>
    <name evidence="7" type="ORF">EIP91_000104</name>
</gene>
<comment type="caution">
    <text evidence="7">The sequence shown here is derived from an EMBL/GenBank/DDBJ whole genome shotgun (WGS) entry which is preliminary data.</text>
</comment>
<evidence type="ECO:0000256" key="1">
    <source>
        <dbReference type="ARBA" id="ARBA00004141"/>
    </source>
</evidence>
<protein>
    <recommendedName>
        <fullName evidence="9">Major facilitator superfamily (MFS) profile domain-containing protein</fullName>
    </recommendedName>
</protein>
<dbReference type="GO" id="GO:0016020">
    <property type="term" value="C:membrane"/>
    <property type="evidence" value="ECO:0007669"/>
    <property type="project" value="UniProtKB-SubCell"/>
</dbReference>
<feature type="transmembrane region" description="Helical" evidence="6">
    <location>
        <begin position="182"/>
        <end position="203"/>
    </location>
</feature>
<feature type="transmembrane region" description="Helical" evidence="6">
    <location>
        <begin position="114"/>
        <end position="136"/>
    </location>
</feature>
<accession>A0A4R0RX79</accession>
<sequence>MLLLTYFITSQYYMTSTTDETSPLQPESSETHAYDSFSQSVRQLEGAQRDSGNEGSPPLDVEKEYRLVKKLDRRIMPITCLLLLFAYLDRTSLGNARLQGLPEDILGGDPSGELFGWLNSVFFVPYLLCQVPASILSKAAGSDFSSVMIARIFLGVFEAGFTPGIPLYMTFWYTQHEIGVRLAYWVGFSAVAGAFGGVIAFVIQHVYAGIASWRLLFIVEGVPSVLLGFAAILLLPDRPEETHFLNEDERETQRQRRLRGSKPEESRTVNISHVVSAFTDWKVYIVGVIYFCANVALVSMSAFLPTIIKTFGYTDAPAQLLTVPPYAVCAVVLVLACRASGYLLLLNVPDHSHVRYFATFCIVGGTYTIVGVVIAWFSHNLGSETKKAVGIPIYMAIGQCGSILGSHLFPVTESPYYTRGFTISCSLQLLAAICAVILTVYYRTENRRRDRKYGAPTYGTLIETAELADEAPMFRYVP</sequence>
<feature type="transmembrane region" description="Helical" evidence="6">
    <location>
        <begin position="356"/>
        <end position="377"/>
    </location>
</feature>
<feature type="transmembrane region" description="Helical" evidence="6">
    <location>
        <begin position="283"/>
        <end position="308"/>
    </location>
</feature>
<dbReference type="EMBL" id="RWJN01000001">
    <property type="protein sequence ID" value="TCD71972.1"/>
    <property type="molecule type" value="Genomic_DNA"/>
</dbReference>
<dbReference type="AlphaFoldDB" id="A0A4R0RX79"/>
<feature type="transmembrane region" description="Helical" evidence="6">
    <location>
        <begin position="389"/>
        <end position="409"/>
    </location>
</feature>
<evidence type="ECO:0000256" key="4">
    <source>
        <dbReference type="ARBA" id="ARBA00022989"/>
    </source>
</evidence>
<feature type="transmembrane region" description="Helical" evidence="6">
    <location>
        <begin position="215"/>
        <end position="235"/>
    </location>
</feature>
<evidence type="ECO:0000256" key="2">
    <source>
        <dbReference type="ARBA" id="ARBA00022448"/>
    </source>
</evidence>
<keyword evidence="2" id="KW-0813">Transport</keyword>
<comment type="subcellular location">
    <subcellularLocation>
        <location evidence="1">Membrane</location>
        <topology evidence="1">Multi-pass membrane protein</topology>
    </subcellularLocation>
</comment>
<evidence type="ECO:0000256" key="3">
    <source>
        <dbReference type="ARBA" id="ARBA00022692"/>
    </source>
</evidence>
<name>A0A4R0RX79_9APHY</name>
<evidence type="ECO:0000256" key="5">
    <source>
        <dbReference type="ARBA" id="ARBA00023136"/>
    </source>
</evidence>
<feature type="transmembrane region" description="Helical" evidence="6">
    <location>
        <begin position="75"/>
        <end position="94"/>
    </location>
</feature>
<evidence type="ECO:0008006" key="9">
    <source>
        <dbReference type="Google" id="ProtNLM"/>
    </source>
</evidence>
<keyword evidence="8" id="KW-1185">Reference proteome</keyword>
<dbReference type="InterPro" id="IPR036259">
    <property type="entry name" value="MFS_trans_sf"/>
</dbReference>
<keyword evidence="5 6" id="KW-0472">Membrane</keyword>
<dbReference type="Gene3D" id="1.20.1250.20">
    <property type="entry name" value="MFS general substrate transporter like domains"/>
    <property type="match status" value="1"/>
</dbReference>
<feature type="transmembrane region" description="Helical" evidence="6">
    <location>
        <begin position="148"/>
        <end position="170"/>
    </location>
</feature>
<dbReference type="Pfam" id="PF07690">
    <property type="entry name" value="MFS_1"/>
    <property type="match status" value="1"/>
</dbReference>
<feature type="transmembrane region" description="Helical" evidence="6">
    <location>
        <begin position="421"/>
        <end position="442"/>
    </location>
</feature>
<dbReference type="Proteomes" id="UP000292702">
    <property type="component" value="Unassembled WGS sequence"/>
</dbReference>
<evidence type="ECO:0000313" key="7">
    <source>
        <dbReference type="EMBL" id="TCD71972.1"/>
    </source>
</evidence>
<dbReference type="GO" id="GO:0022857">
    <property type="term" value="F:transmembrane transporter activity"/>
    <property type="evidence" value="ECO:0007669"/>
    <property type="project" value="InterPro"/>
</dbReference>
<dbReference type="SUPFAM" id="SSF103473">
    <property type="entry name" value="MFS general substrate transporter"/>
    <property type="match status" value="1"/>
</dbReference>
<dbReference type="PANTHER" id="PTHR43791">
    <property type="entry name" value="PERMEASE-RELATED"/>
    <property type="match status" value="1"/>
</dbReference>
<keyword evidence="3 6" id="KW-0812">Transmembrane</keyword>
<dbReference type="OrthoDB" id="2985014at2759"/>
<organism evidence="7 8">
    <name type="scientific">Steccherinum ochraceum</name>
    <dbReference type="NCBI Taxonomy" id="92696"/>
    <lineage>
        <taxon>Eukaryota</taxon>
        <taxon>Fungi</taxon>
        <taxon>Dikarya</taxon>
        <taxon>Basidiomycota</taxon>
        <taxon>Agaricomycotina</taxon>
        <taxon>Agaricomycetes</taxon>
        <taxon>Polyporales</taxon>
        <taxon>Steccherinaceae</taxon>
        <taxon>Steccherinum</taxon>
    </lineage>
</organism>
<feature type="transmembrane region" description="Helical" evidence="6">
    <location>
        <begin position="320"/>
        <end position="344"/>
    </location>
</feature>
<evidence type="ECO:0000256" key="6">
    <source>
        <dbReference type="SAM" id="Phobius"/>
    </source>
</evidence>
<dbReference type="InterPro" id="IPR011701">
    <property type="entry name" value="MFS"/>
</dbReference>